<feature type="transmembrane region" description="Helical" evidence="9">
    <location>
        <begin position="156"/>
        <end position="183"/>
    </location>
</feature>
<dbReference type="CDD" id="cd07571">
    <property type="entry name" value="ALP_N-acyl_transferase"/>
    <property type="match status" value="1"/>
</dbReference>
<evidence type="ECO:0000313" key="12">
    <source>
        <dbReference type="Proteomes" id="UP000701999"/>
    </source>
</evidence>
<dbReference type="RefSeq" id="WP_159183881.1">
    <property type="nucleotide sequence ID" value="NZ_JACVJL010000044.1"/>
</dbReference>
<dbReference type="Proteomes" id="UP000701999">
    <property type="component" value="Unassembled WGS sequence"/>
</dbReference>
<dbReference type="SUPFAM" id="SSF56317">
    <property type="entry name" value="Carbon-nitrogen hydrolase"/>
    <property type="match status" value="1"/>
</dbReference>
<feature type="transmembrane region" description="Helical" evidence="9">
    <location>
        <begin position="192"/>
        <end position="209"/>
    </location>
</feature>
<name>A0A9Q2KUV7_9GAMM</name>
<accession>A0A9Q2KUV7</accession>
<keyword evidence="7 9" id="KW-0472">Membrane</keyword>
<feature type="domain" description="CN hydrolase" evidence="10">
    <location>
        <begin position="227"/>
        <end position="461"/>
    </location>
</feature>
<keyword evidence="12" id="KW-1185">Reference proteome</keyword>
<feature type="transmembrane region" description="Helical" evidence="9">
    <location>
        <begin position="84"/>
        <end position="109"/>
    </location>
</feature>
<feature type="transmembrane region" description="Helical" evidence="9">
    <location>
        <begin position="20"/>
        <end position="42"/>
    </location>
</feature>
<dbReference type="Pfam" id="PF00795">
    <property type="entry name" value="CN_hydrolase"/>
    <property type="match status" value="1"/>
</dbReference>
<evidence type="ECO:0000313" key="11">
    <source>
        <dbReference type="EMBL" id="MBK2064265.1"/>
    </source>
</evidence>
<evidence type="ECO:0000256" key="6">
    <source>
        <dbReference type="ARBA" id="ARBA00022989"/>
    </source>
</evidence>
<keyword evidence="3 9" id="KW-1003">Cell membrane</keyword>
<dbReference type="PANTHER" id="PTHR38686">
    <property type="entry name" value="APOLIPOPROTEIN N-ACYLTRANSFERASE"/>
    <property type="match status" value="1"/>
</dbReference>
<comment type="caution">
    <text evidence="11">The sequence shown here is derived from an EMBL/GenBank/DDBJ whole genome shotgun (WGS) entry which is preliminary data.</text>
</comment>
<gene>
    <name evidence="9 11" type="primary">lnt</name>
    <name evidence="11" type="ORF">IB647_00105</name>
</gene>
<dbReference type="InterPro" id="IPR004563">
    <property type="entry name" value="Apolipo_AcylTrfase"/>
</dbReference>
<comment type="catalytic activity">
    <reaction evidence="9">
        <text>N-terminal S-1,2-diacyl-sn-glyceryl-L-cysteinyl-[lipoprotein] + a glycerophospholipid = N-acyl-S-1,2-diacyl-sn-glyceryl-L-cysteinyl-[lipoprotein] + a 2-acyl-sn-glycero-3-phospholipid + H(+)</text>
        <dbReference type="Rhea" id="RHEA:48228"/>
        <dbReference type="Rhea" id="RHEA-COMP:14681"/>
        <dbReference type="Rhea" id="RHEA-COMP:14684"/>
        <dbReference type="ChEBI" id="CHEBI:15378"/>
        <dbReference type="ChEBI" id="CHEBI:136912"/>
        <dbReference type="ChEBI" id="CHEBI:140656"/>
        <dbReference type="ChEBI" id="CHEBI:140657"/>
        <dbReference type="ChEBI" id="CHEBI:140660"/>
        <dbReference type="EC" id="2.3.1.269"/>
    </reaction>
</comment>
<dbReference type="AlphaFoldDB" id="A0A9Q2KUV7"/>
<evidence type="ECO:0000256" key="8">
    <source>
        <dbReference type="ARBA" id="ARBA00023315"/>
    </source>
</evidence>
<dbReference type="NCBIfam" id="TIGR00546">
    <property type="entry name" value="lnt"/>
    <property type="match status" value="1"/>
</dbReference>
<keyword evidence="8 9" id="KW-0012">Acyltransferase</keyword>
<comment type="function">
    <text evidence="9">Catalyzes the phospholipid dependent N-acylation of the N-terminal cysteine of apolipoprotein, the last step in lipoprotein maturation.</text>
</comment>
<dbReference type="HAMAP" id="MF_01148">
    <property type="entry name" value="Lnt"/>
    <property type="match status" value="1"/>
</dbReference>
<feature type="transmembrane region" description="Helical" evidence="9">
    <location>
        <begin position="51"/>
        <end position="72"/>
    </location>
</feature>
<evidence type="ECO:0000256" key="7">
    <source>
        <dbReference type="ARBA" id="ARBA00023136"/>
    </source>
</evidence>
<dbReference type="InterPro" id="IPR036526">
    <property type="entry name" value="C-N_Hydrolase_sf"/>
</dbReference>
<evidence type="ECO:0000256" key="2">
    <source>
        <dbReference type="ARBA" id="ARBA00010065"/>
    </source>
</evidence>
<comment type="pathway">
    <text evidence="9">Protein modification; lipoprotein biosynthesis (N-acyl transfer).</text>
</comment>
<dbReference type="GO" id="GO:0016410">
    <property type="term" value="F:N-acyltransferase activity"/>
    <property type="evidence" value="ECO:0007669"/>
    <property type="project" value="UniProtKB-UniRule"/>
</dbReference>
<evidence type="ECO:0000256" key="1">
    <source>
        <dbReference type="ARBA" id="ARBA00004651"/>
    </source>
</evidence>
<dbReference type="GO" id="GO:0042158">
    <property type="term" value="P:lipoprotein biosynthetic process"/>
    <property type="evidence" value="ECO:0007669"/>
    <property type="project" value="UniProtKB-UniRule"/>
</dbReference>
<proteinExistence type="inferred from homology"/>
<comment type="similarity">
    <text evidence="2 9">Belongs to the CN hydrolase family. Apolipoprotein N-acyltransferase subfamily.</text>
</comment>
<dbReference type="EC" id="2.3.1.269" evidence="9"/>
<evidence type="ECO:0000256" key="5">
    <source>
        <dbReference type="ARBA" id="ARBA00022692"/>
    </source>
</evidence>
<dbReference type="GO" id="GO:0005886">
    <property type="term" value="C:plasma membrane"/>
    <property type="evidence" value="ECO:0007669"/>
    <property type="project" value="UniProtKB-SubCell"/>
</dbReference>
<evidence type="ECO:0000256" key="9">
    <source>
        <dbReference type="HAMAP-Rule" id="MF_01148"/>
    </source>
</evidence>
<evidence type="ECO:0000259" key="10">
    <source>
        <dbReference type="PROSITE" id="PS50263"/>
    </source>
</evidence>
<dbReference type="PROSITE" id="PS50263">
    <property type="entry name" value="CN_HYDROLASE"/>
    <property type="match status" value="1"/>
</dbReference>
<keyword evidence="4 9" id="KW-0808">Transferase</keyword>
<dbReference type="Pfam" id="PF20154">
    <property type="entry name" value="LNT_N"/>
    <property type="match status" value="1"/>
</dbReference>
<keyword evidence="5 9" id="KW-0812">Transmembrane</keyword>
<reference evidence="11 12" key="1">
    <citation type="submission" date="2020-09" db="EMBL/GenBank/DDBJ databases">
        <title>Development of specific Francisella tularensis PCR assay based on in-depth characterization of family Francisellaceae.</title>
        <authorList>
            <person name="Ohrman C."/>
            <person name="Sahl J."/>
            <person name="Sjodin A."/>
            <person name="Uneklint I."/>
            <person name="Ballard R."/>
            <person name="Karlsson L."/>
            <person name="Mcdonough R."/>
            <person name="Sundell D."/>
            <person name="Soria K."/>
            <person name="Brindeflk B."/>
            <person name="Vallesi A."/>
            <person name="Ramirez-Paredes J.G."/>
            <person name="Colquhoun D."/>
            <person name="Myrtennas K."/>
            <person name="Birdsell D."/>
            <person name="Johansson A."/>
            <person name="Wagner D."/>
            <person name="Forsman M."/>
        </authorList>
    </citation>
    <scope>NUCLEOTIDE SEQUENCE [LARGE SCALE GENOMIC DNA]</scope>
    <source>
        <strain evidence="11 12">FSC1140</strain>
    </source>
</reference>
<dbReference type="InterPro" id="IPR045378">
    <property type="entry name" value="LNT_N"/>
</dbReference>
<evidence type="ECO:0000256" key="4">
    <source>
        <dbReference type="ARBA" id="ARBA00022679"/>
    </source>
</evidence>
<keyword evidence="6 9" id="KW-1133">Transmembrane helix</keyword>
<organism evidence="11 12">
    <name type="scientific">Francisella noatunensis</name>
    <dbReference type="NCBI Taxonomy" id="657445"/>
    <lineage>
        <taxon>Bacteria</taxon>
        <taxon>Pseudomonadati</taxon>
        <taxon>Pseudomonadota</taxon>
        <taxon>Gammaproteobacteria</taxon>
        <taxon>Thiotrichales</taxon>
        <taxon>Francisellaceae</taxon>
        <taxon>Francisella</taxon>
    </lineage>
</organism>
<dbReference type="Gene3D" id="3.60.110.10">
    <property type="entry name" value="Carbon-nitrogen hydrolase"/>
    <property type="match status" value="1"/>
</dbReference>
<dbReference type="PANTHER" id="PTHR38686:SF1">
    <property type="entry name" value="APOLIPOPROTEIN N-ACYLTRANSFERASE"/>
    <property type="match status" value="1"/>
</dbReference>
<dbReference type="EMBL" id="JACVKN010000001">
    <property type="protein sequence ID" value="MBK2064265.1"/>
    <property type="molecule type" value="Genomic_DNA"/>
</dbReference>
<dbReference type="InterPro" id="IPR003010">
    <property type="entry name" value="C-N_Hydrolase"/>
</dbReference>
<feature type="transmembrane region" description="Helical" evidence="9">
    <location>
        <begin position="467"/>
        <end position="490"/>
    </location>
</feature>
<protein>
    <recommendedName>
        <fullName evidence="9">Apolipoprotein N-acyltransferase</fullName>
        <shortName evidence="9">ALP N-acyltransferase</shortName>
        <ecNumber evidence="9">2.3.1.269</ecNumber>
    </recommendedName>
</protein>
<dbReference type="GeneID" id="93254409"/>
<sequence length="499" mass="55678">MKKIILKIAPPVLSGAVLTLAFAPFRIDVLAVVALVAFFYLLNRSVRIRDAFFTSVLFGIGFFGTSISWVYISIHLFTESVAAGLSAAIALVILLSFLHIIPFGIFSHILTRKANNFSKLLIYPALWTLFEIVKANLLWGGFPWVSLGYSQTESPLIWYANIGGVYLVSYIIALIACLIVFFICDNTSTKKTISVAAIILTLYLGGYLIKHYQPEIQTNQPQKVVLIQGDFVQGFKWDRDNFAKMQKYYQQAASKYKDSLIILSENAIPNYRQLMSEYFRNLTESANKNNNAMLIGSLSADQSTAGTKIYNSSIIIGKGEGVYNKYHLVPFGEYFPIKFFGYVDSVGLSSFNAGDNIQPIMTAFGSPVANFICYEVAYPEQVRDQLQEAKLISIISDDSWFGNSIAREQQLQISQVRAIENNKYVLTTTSNGITAVINSDGVIVKELPKNTRASLEQTVYLNDYHSIWMKIGMTLIFGLIILSLVVGIILKEITKKASL</sequence>
<evidence type="ECO:0000256" key="3">
    <source>
        <dbReference type="ARBA" id="ARBA00022475"/>
    </source>
</evidence>
<comment type="subcellular location">
    <subcellularLocation>
        <location evidence="1 9">Cell membrane</location>
        <topology evidence="1 9">Multi-pass membrane protein</topology>
    </subcellularLocation>
</comment>
<feature type="transmembrane region" description="Helical" evidence="9">
    <location>
        <begin position="121"/>
        <end position="144"/>
    </location>
</feature>